<dbReference type="NCBIfam" id="NF010783">
    <property type="entry name" value="PRK14186.1"/>
    <property type="match status" value="1"/>
</dbReference>
<comment type="catalytic activity">
    <reaction evidence="12 13">
        <text>(6R)-5,10-methenyltetrahydrofolate + H2O = (6R)-10-formyltetrahydrofolate + H(+)</text>
        <dbReference type="Rhea" id="RHEA:23700"/>
        <dbReference type="ChEBI" id="CHEBI:15377"/>
        <dbReference type="ChEBI" id="CHEBI:15378"/>
        <dbReference type="ChEBI" id="CHEBI:57455"/>
        <dbReference type="ChEBI" id="CHEBI:195366"/>
        <dbReference type="EC" id="3.5.4.9"/>
    </reaction>
</comment>
<evidence type="ECO:0000256" key="2">
    <source>
        <dbReference type="ARBA" id="ARBA00011738"/>
    </source>
</evidence>
<feature type="domain" description="Tetrahydrofolate dehydrogenase/cyclohydrolase NAD(P)-binding" evidence="15">
    <location>
        <begin position="139"/>
        <end position="290"/>
    </location>
</feature>
<comment type="pathway">
    <text evidence="1 13">One-carbon metabolism; tetrahydrofolate interconversion.</text>
</comment>
<dbReference type="InterPro" id="IPR046346">
    <property type="entry name" value="Aminoacid_DH-like_N_sf"/>
</dbReference>
<reference evidence="16 17" key="1">
    <citation type="submission" date="2017-01" db="EMBL/GenBank/DDBJ databases">
        <authorList>
            <person name="Mah S.A."/>
            <person name="Swanson W.J."/>
            <person name="Moy G.W."/>
            <person name="Vacquier V.D."/>
        </authorList>
    </citation>
    <scope>NUCLEOTIDE SEQUENCE [LARGE SCALE GENOMIC DNA]</scope>
    <source>
        <strain evidence="16 17">ASpG1</strain>
    </source>
</reference>
<evidence type="ECO:0000256" key="5">
    <source>
        <dbReference type="ARBA" id="ARBA00022755"/>
    </source>
</evidence>
<dbReference type="InterPro" id="IPR020867">
    <property type="entry name" value="THF_DH/CycHdrlase_CS"/>
</dbReference>
<evidence type="ECO:0000256" key="8">
    <source>
        <dbReference type="ARBA" id="ARBA00023002"/>
    </source>
</evidence>
<dbReference type="EC" id="3.5.4.9" evidence="13"/>
<keyword evidence="11 13" id="KW-0511">Multifunctional enzyme</keyword>
<evidence type="ECO:0000256" key="7">
    <source>
        <dbReference type="ARBA" id="ARBA00022857"/>
    </source>
</evidence>
<dbReference type="AlphaFoldDB" id="A0A1N6P463"/>
<dbReference type="GO" id="GO:0035999">
    <property type="term" value="P:tetrahydrofolate interconversion"/>
    <property type="evidence" value="ECO:0007669"/>
    <property type="project" value="UniProtKB-UniRule"/>
</dbReference>
<dbReference type="FunFam" id="3.40.50.720:FF:000006">
    <property type="entry name" value="Bifunctional protein FolD"/>
    <property type="match status" value="1"/>
</dbReference>
<evidence type="ECO:0000256" key="6">
    <source>
        <dbReference type="ARBA" id="ARBA00022801"/>
    </source>
</evidence>
<dbReference type="OrthoDB" id="9803580at2"/>
<evidence type="ECO:0000313" key="17">
    <source>
        <dbReference type="Proteomes" id="UP000186400"/>
    </source>
</evidence>
<keyword evidence="9 13" id="KW-0368">Histidine biosynthesis</keyword>
<comment type="caution">
    <text evidence="13">Lacks conserved residue(s) required for the propagation of feature annotation.</text>
</comment>
<comment type="catalytic activity">
    <reaction evidence="13">
        <text>(6R)-5,10-methylene-5,6,7,8-tetrahydrofolate + NADP(+) = (6R)-5,10-methenyltetrahydrofolate + NADPH</text>
        <dbReference type="Rhea" id="RHEA:22812"/>
        <dbReference type="ChEBI" id="CHEBI:15636"/>
        <dbReference type="ChEBI" id="CHEBI:57455"/>
        <dbReference type="ChEBI" id="CHEBI:57783"/>
        <dbReference type="ChEBI" id="CHEBI:58349"/>
        <dbReference type="EC" id="1.5.1.5"/>
    </reaction>
</comment>
<evidence type="ECO:0000259" key="14">
    <source>
        <dbReference type="Pfam" id="PF00763"/>
    </source>
</evidence>
<dbReference type="GO" id="GO:0005829">
    <property type="term" value="C:cytosol"/>
    <property type="evidence" value="ECO:0007669"/>
    <property type="project" value="TreeGrafter"/>
</dbReference>
<dbReference type="HAMAP" id="MF_01576">
    <property type="entry name" value="THF_DHG_CYH"/>
    <property type="match status" value="1"/>
</dbReference>
<evidence type="ECO:0000256" key="3">
    <source>
        <dbReference type="ARBA" id="ARBA00022563"/>
    </source>
</evidence>
<dbReference type="GO" id="GO:0009086">
    <property type="term" value="P:methionine biosynthetic process"/>
    <property type="evidence" value="ECO:0007669"/>
    <property type="project" value="UniProtKB-KW"/>
</dbReference>
<evidence type="ECO:0000256" key="12">
    <source>
        <dbReference type="ARBA" id="ARBA00036357"/>
    </source>
</evidence>
<keyword evidence="10 13" id="KW-0486">Methionine biosynthesis</keyword>
<dbReference type="EMBL" id="FTMS01000002">
    <property type="protein sequence ID" value="SIP99168.1"/>
    <property type="molecule type" value="Genomic_DNA"/>
</dbReference>
<keyword evidence="3 13" id="KW-0554">One-carbon metabolism</keyword>
<dbReference type="PANTHER" id="PTHR48099:SF5">
    <property type="entry name" value="C-1-TETRAHYDROFOLATE SYNTHASE, CYTOPLASMIC"/>
    <property type="match status" value="1"/>
</dbReference>
<dbReference type="PANTHER" id="PTHR48099">
    <property type="entry name" value="C-1-TETRAHYDROFOLATE SYNTHASE, CYTOPLASMIC-RELATED"/>
    <property type="match status" value="1"/>
</dbReference>
<dbReference type="FunFam" id="3.40.50.10860:FF:000001">
    <property type="entry name" value="Bifunctional protein FolD"/>
    <property type="match status" value="1"/>
</dbReference>
<evidence type="ECO:0000313" key="16">
    <source>
        <dbReference type="EMBL" id="SIP99168.1"/>
    </source>
</evidence>
<evidence type="ECO:0000259" key="15">
    <source>
        <dbReference type="Pfam" id="PF02882"/>
    </source>
</evidence>
<evidence type="ECO:0000256" key="10">
    <source>
        <dbReference type="ARBA" id="ARBA00023167"/>
    </source>
</evidence>
<dbReference type="GO" id="GO:0004488">
    <property type="term" value="F:methylenetetrahydrofolate dehydrogenase (NADP+) activity"/>
    <property type="evidence" value="ECO:0007669"/>
    <property type="project" value="UniProtKB-UniRule"/>
</dbReference>
<dbReference type="Gene3D" id="3.40.50.720">
    <property type="entry name" value="NAD(P)-binding Rossmann-like Domain"/>
    <property type="match status" value="1"/>
</dbReference>
<dbReference type="EC" id="1.5.1.5" evidence="13"/>
<keyword evidence="8 13" id="KW-0560">Oxidoreductase</keyword>
<accession>A0A1N6P463</accession>
<feature type="binding site" evidence="13">
    <location>
        <begin position="165"/>
        <end position="167"/>
    </location>
    <ligand>
        <name>NADP(+)</name>
        <dbReference type="ChEBI" id="CHEBI:58349"/>
    </ligand>
</feature>
<feature type="domain" description="Tetrahydrofolate dehydrogenase/cyclohydrolase catalytic" evidence="14">
    <location>
        <begin position="6"/>
        <end position="120"/>
    </location>
</feature>
<gene>
    <name evidence="13" type="primary">folD</name>
    <name evidence="16" type="ORF">SAMN05920897_102121</name>
</gene>
<dbReference type="Pfam" id="PF00763">
    <property type="entry name" value="THF_DHG_CYH"/>
    <property type="match status" value="1"/>
</dbReference>
<dbReference type="SUPFAM" id="SSF51735">
    <property type="entry name" value="NAD(P)-binding Rossmann-fold domains"/>
    <property type="match status" value="1"/>
</dbReference>
<dbReference type="InterPro" id="IPR000672">
    <property type="entry name" value="THF_DH/CycHdrlase"/>
</dbReference>
<keyword evidence="6 13" id="KW-0378">Hydrolase</keyword>
<evidence type="ECO:0000256" key="4">
    <source>
        <dbReference type="ARBA" id="ARBA00022605"/>
    </source>
</evidence>
<dbReference type="RefSeq" id="WP_076487670.1">
    <property type="nucleotide sequence ID" value="NZ_FTMS01000002.1"/>
</dbReference>
<organism evidence="16 17">
    <name type="scientific">Alkalispirochaeta americana</name>
    <dbReference type="NCBI Taxonomy" id="159291"/>
    <lineage>
        <taxon>Bacteria</taxon>
        <taxon>Pseudomonadati</taxon>
        <taxon>Spirochaetota</taxon>
        <taxon>Spirochaetia</taxon>
        <taxon>Spirochaetales</taxon>
        <taxon>Spirochaetaceae</taxon>
        <taxon>Alkalispirochaeta</taxon>
    </lineage>
</organism>
<dbReference type="UniPathway" id="UPA00193"/>
<dbReference type="PRINTS" id="PR00085">
    <property type="entry name" value="THFDHDRGNASE"/>
</dbReference>
<dbReference type="PROSITE" id="PS00766">
    <property type="entry name" value="THF_DHG_CYH_1"/>
    <property type="match status" value="1"/>
</dbReference>
<dbReference type="GO" id="GO:0006164">
    <property type="term" value="P:purine nucleotide biosynthetic process"/>
    <property type="evidence" value="ECO:0007669"/>
    <property type="project" value="UniProtKB-KW"/>
</dbReference>
<keyword evidence="4 13" id="KW-0028">Amino-acid biosynthesis</keyword>
<keyword evidence="7 13" id="KW-0521">NADP</keyword>
<comment type="subunit">
    <text evidence="2 13">Homodimer.</text>
</comment>
<dbReference type="GO" id="GO:0004477">
    <property type="term" value="F:methenyltetrahydrofolate cyclohydrolase activity"/>
    <property type="evidence" value="ECO:0007669"/>
    <property type="project" value="UniProtKB-UniRule"/>
</dbReference>
<dbReference type="STRING" id="159291.SAMN05920897_102121"/>
<feature type="binding site" evidence="13">
    <location>
        <position position="235"/>
    </location>
    <ligand>
        <name>NADP(+)</name>
        <dbReference type="ChEBI" id="CHEBI:58349"/>
    </ligand>
</feature>
<keyword evidence="5 13" id="KW-0658">Purine biosynthesis</keyword>
<protein>
    <recommendedName>
        <fullName evidence="13">Bifunctional protein FolD</fullName>
    </recommendedName>
    <domain>
        <recommendedName>
            <fullName evidence="13">Methylenetetrahydrofolate dehydrogenase</fullName>
            <ecNumber evidence="13">1.5.1.5</ecNumber>
        </recommendedName>
    </domain>
    <domain>
        <recommendedName>
            <fullName evidence="13">Methenyltetrahydrofolate cyclohydrolase</fullName>
            <ecNumber evidence="13">3.5.4.9</ecNumber>
        </recommendedName>
    </domain>
</protein>
<comment type="similarity">
    <text evidence="13">Belongs to the tetrahydrofolate dehydrogenase/cyclohydrolase family.</text>
</comment>
<dbReference type="SUPFAM" id="SSF53223">
    <property type="entry name" value="Aminoacid dehydrogenase-like, N-terminal domain"/>
    <property type="match status" value="1"/>
</dbReference>
<evidence type="ECO:0000256" key="1">
    <source>
        <dbReference type="ARBA" id="ARBA00004777"/>
    </source>
</evidence>
<dbReference type="Gene3D" id="3.40.50.10860">
    <property type="entry name" value="Leucine Dehydrogenase, chain A, domain 1"/>
    <property type="match status" value="1"/>
</dbReference>
<dbReference type="InterPro" id="IPR020630">
    <property type="entry name" value="THF_DH/CycHdrlase_cat_dom"/>
</dbReference>
<keyword evidence="17" id="KW-1185">Reference proteome</keyword>
<evidence type="ECO:0000256" key="11">
    <source>
        <dbReference type="ARBA" id="ARBA00023268"/>
    </source>
</evidence>
<dbReference type="InterPro" id="IPR036291">
    <property type="entry name" value="NAD(P)-bd_dom_sf"/>
</dbReference>
<comment type="function">
    <text evidence="13">Catalyzes the oxidation of 5,10-methylenetetrahydrofolate to 5,10-methenyltetrahydrofolate and then the hydrolysis of 5,10-methenyltetrahydrofolate to 10-formyltetrahydrofolate.</text>
</comment>
<dbReference type="GO" id="GO:0000105">
    <property type="term" value="P:L-histidine biosynthetic process"/>
    <property type="evidence" value="ECO:0007669"/>
    <property type="project" value="UniProtKB-KW"/>
</dbReference>
<dbReference type="CDD" id="cd01080">
    <property type="entry name" value="NAD_bind_m-THF_DH_Cyclohyd"/>
    <property type="match status" value="1"/>
</dbReference>
<dbReference type="Pfam" id="PF02882">
    <property type="entry name" value="THF_DHG_CYH_C"/>
    <property type="match status" value="1"/>
</dbReference>
<evidence type="ECO:0000256" key="9">
    <source>
        <dbReference type="ARBA" id="ARBA00023102"/>
    </source>
</evidence>
<dbReference type="InterPro" id="IPR020631">
    <property type="entry name" value="THF_DH/CycHdrlase_NAD-bd_dom"/>
</dbReference>
<proteinExistence type="inferred from homology"/>
<name>A0A1N6P463_9SPIO</name>
<dbReference type="Proteomes" id="UP000186400">
    <property type="component" value="Unassembled WGS sequence"/>
</dbReference>
<evidence type="ECO:0000256" key="13">
    <source>
        <dbReference type="HAMAP-Rule" id="MF_01576"/>
    </source>
</evidence>
<sequence>MKAQIIDGKKIAADIRQELEPRVAALTARGSKPGLAVVLVGDDPASLSYVTAKERDCEKIGIGSFDLRLPRETTQEELLALVDRLNNDDQVDGILVQLPLPDHIDADCVLQRIDPAKDVDGFHPLSLGRMLLGLPALLPCTPQGVVEMLQRSGHDPAGKEVVIIGRSNIVGKPLSVLLALKRPGGNATVTVCHSRTRDIARLTAGADIVIAAMGSPEFLTADMIKPGAVVIDVGVNRVEDPQAKRGYRLVGDAAYQDLLEKASAITPVPGGVGPMTRTMLLHNTVCAAEARRATGTS</sequence>